<dbReference type="EMBL" id="VSSQ01000828">
    <property type="protein sequence ID" value="MPM01866.1"/>
    <property type="molecule type" value="Genomic_DNA"/>
</dbReference>
<reference evidence="3" key="1">
    <citation type="submission" date="2019-08" db="EMBL/GenBank/DDBJ databases">
        <authorList>
            <person name="Kucharzyk K."/>
            <person name="Murdoch R.W."/>
            <person name="Higgins S."/>
            <person name="Loffler F."/>
        </authorList>
    </citation>
    <scope>NUCLEOTIDE SEQUENCE</scope>
</reference>
<feature type="domain" description="XdhC- CoxI" evidence="1">
    <location>
        <begin position="12"/>
        <end position="70"/>
    </location>
</feature>
<dbReference type="Pfam" id="PF02625">
    <property type="entry name" value="XdhC_CoxI"/>
    <property type="match status" value="1"/>
</dbReference>
<organism evidence="3">
    <name type="scientific">bioreactor metagenome</name>
    <dbReference type="NCBI Taxonomy" id="1076179"/>
    <lineage>
        <taxon>unclassified sequences</taxon>
        <taxon>metagenomes</taxon>
        <taxon>ecological metagenomes</taxon>
    </lineage>
</organism>
<name>A0A644WDF4_9ZZZZ</name>
<evidence type="ECO:0000259" key="2">
    <source>
        <dbReference type="Pfam" id="PF13478"/>
    </source>
</evidence>
<dbReference type="InterPro" id="IPR027051">
    <property type="entry name" value="XdhC_Rossmann_dom"/>
</dbReference>
<proteinExistence type="predicted"/>
<dbReference type="Gene3D" id="3.40.50.720">
    <property type="entry name" value="NAD(P)-binding Rossmann-like Domain"/>
    <property type="match status" value="1"/>
</dbReference>
<dbReference type="Pfam" id="PF13478">
    <property type="entry name" value="XdhC_C"/>
    <property type="match status" value="1"/>
</dbReference>
<dbReference type="PANTHER" id="PTHR30388:SF6">
    <property type="entry name" value="XANTHINE DEHYDROGENASE SUBUNIT A-RELATED"/>
    <property type="match status" value="1"/>
</dbReference>
<accession>A0A644WDF4</accession>
<dbReference type="EC" id="1.17.1.4" evidence="3"/>
<gene>
    <name evidence="3" type="primary">pucA_3</name>
    <name evidence="3" type="ORF">SDC9_48106</name>
</gene>
<comment type="caution">
    <text evidence="3">The sequence shown here is derived from an EMBL/GenBank/DDBJ whole genome shotgun (WGS) entry which is preliminary data.</text>
</comment>
<dbReference type="InterPro" id="IPR003777">
    <property type="entry name" value="XdhC_CoxI"/>
</dbReference>
<dbReference type="AlphaFoldDB" id="A0A644WDF4"/>
<sequence length="339" mass="37118">MRELFDRLLQRLDRGEDTVCVTVTLREGSVPGAPGARMLVGREGLLWGTVGGGAVEHRAIGLAAQTLDRRCPFSERFVLRPGDAAGLGMVCGGTVELAFLYIPGDSEVFPRLCRQALEAYSSGGEFYLVTGLAKEGPESMILCCREDLMKRFPALSAPPVAPSRAEAEGKLFFIERLRRAGVVYIFGGGHVAQALVPVLARVEFRCVVMEDRPEFAKGSLFPDAERIILGDFSHISELVSITSEDYVVIMTRGHTWDYEIQRQALRTPAAYLGCIGSRQKVAAIREKLRSDGFTEEEIARFHSPIGLAIGAKTPAEIAVSIAAEMIRSRSERGETKERV</sequence>
<dbReference type="GO" id="GO:0004854">
    <property type="term" value="F:xanthine dehydrogenase activity"/>
    <property type="evidence" value="ECO:0007669"/>
    <property type="project" value="UniProtKB-EC"/>
</dbReference>
<dbReference type="InterPro" id="IPR052698">
    <property type="entry name" value="MoCofactor_Util/Proc"/>
</dbReference>
<keyword evidence="3" id="KW-0560">Oxidoreductase</keyword>
<evidence type="ECO:0000259" key="1">
    <source>
        <dbReference type="Pfam" id="PF02625"/>
    </source>
</evidence>
<dbReference type="PANTHER" id="PTHR30388">
    <property type="entry name" value="ALDEHYDE OXIDOREDUCTASE MOLYBDENUM COFACTOR ASSEMBLY PROTEIN"/>
    <property type="match status" value="1"/>
</dbReference>
<feature type="domain" description="XdhC Rossmann" evidence="2">
    <location>
        <begin position="183"/>
        <end position="325"/>
    </location>
</feature>
<evidence type="ECO:0000313" key="3">
    <source>
        <dbReference type="EMBL" id="MPM01866.1"/>
    </source>
</evidence>
<protein>
    <submittedName>
        <fullName evidence="3">Putative xanthine dehydrogenase subunit A</fullName>
        <ecNumber evidence="3">1.17.1.4</ecNumber>
    </submittedName>
</protein>